<gene>
    <name evidence="1" type="ORF">M9Y10_003430</name>
</gene>
<sequence length="174" mass="20279">MNGSIGEKNYLNHFLNNKVTKESEDKMKTISSKEETPLLVAIETGNKEIVNLLLSNTNIDVNQKLKFTKSTKYNEKIINEVKTFLSVAVESGNKDIVELLINTSDIDVNIKCINAIRIASKDDYDEDIIFDHYRDAIESYFIFYEGRIFCGYGYDFEITIFFYFYYIFNIIFCK</sequence>
<name>A0ABR2JQK8_9EUKA</name>
<keyword evidence="2" id="KW-1185">Reference proteome</keyword>
<evidence type="ECO:0000313" key="2">
    <source>
        <dbReference type="Proteomes" id="UP001470230"/>
    </source>
</evidence>
<dbReference type="EMBL" id="JAPFFF010000010">
    <property type="protein sequence ID" value="KAK8880743.1"/>
    <property type="molecule type" value="Genomic_DNA"/>
</dbReference>
<reference evidence="1 2" key="1">
    <citation type="submission" date="2024-04" db="EMBL/GenBank/DDBJ databases">
        <title>Tritrichomonas musculus Genome.</title>
        <authorList>
            <person name="Alves-Ferreira E."/>
            <person name="Grigg M."/>
            <person name="Lorenzi H."/>
            <person name="Galac M."/>
        </authorList>
    </citation>
    <scope>NUCLEOTIDE SEQUENCE [LARGE SCALE GENOMIC DNA]</scope>
    <source>
        <strain evidence="1 2">EAF2021</strain>
    </source>
</reference>
<evidence type="ECO:0008006" key="3">
    <source>
        <dbReference type="Google" id="ProtNLM"/>
    </source>
</evidence>
<dbReference type="Gene3D" id="1.25.40.20">
    <property type="entry name" value="Ankyrin repeat-containing domain"/>
    <property type="match status" value="1"/>
</dbReference>
<dbReference type="InterPro" id="IPR002110">
    <property type="entry name" value="Ankyrin_rpt"/>
</dbReference>
<dbReference type="SUPFAM" id="SSF48403">
    <property type="entry name" value="Ankyrin repeat"/>
    <property type="match status" value="1"/>
</dbReference>
<protein>
    <recommendedName>
        <fullName evidence="3">Ankyrin</fullName>
    </recommendedName>
</protein>
<proteinExistence type="predicted"/>
<dbReference type="Pfam" id="PF12796">
    <property type="entry name" value="Ank_2"/>
    <property type="match status" value="1"/>
</dbReference>
<dbReference type="Proteomes" id="UP001470230">
    <property type="component" value="Unassembled WGS sequence"/>
</dbReference>
<dbReference type="InterPro" id="IPR036770">
    <property type="entry name" value="Ankyrin_rpt-contain_sf"/>
</dbReference>
<comment type="caution">
    <text evidence="1">The sequence shown here is derived from an EMBL/GenBank/DDBJ whole genome shotgun (WGS) entry which is preliminary data.</text>
</comment>
<organism evidence="1 2">
    <name type="scientific">Tritrichomonas musculus</name>
    <dbReference type="NCBI Taxonomy" id="1915356"/>
    <lineage>
        <taxon>Eukaryota</taxon>
        <taxon>Metamonada</taxon>
        <taxon>Parabasalia</taxon>
        <taxon>Tritrichomonadida</taxon>
        <taxon>Tritrichomonadidae</taxon>
        <taxon>Tritrichomonas</taxon>
    </lineage>
</organism>
<evidence type="ECO:0000313" key="1">
    <source>
        <dbReference type="EMBL" id="KAK8880743.1"/>
    </source>
</evidence>
<accession>A0ABR2JQK8</accession>
<dbReference type="SMART" id="SM00248">
    <property type="entry name" value="ANK"/>
    <property type="match status" value="2"/>
</dbReference>